<evidence type="ECO:0000259" key="3">
    <source>
        <dbReference type="PROSITE" id="PS50089"/>
    </source>
</evidence>
<feature type="domain" description="RING-type" evidence="3">
    <location>
        <begin position="239"/>
        <end position="275"/>
    </location>
</feature>
<dbReference type="InterPro" id="IPR013083">
    <property type="entry name" value="Znf_RING/FYVE/PHD"/>
</dbReference>
<protein>
    <submittedName>
        <fullName evidence="4">RING finger domain protein</fullName>
    </submittedName>
</protein>
<sequence length="520" mass="60078">MYNQIGSPSPKITNIRSLYLSEIVNSKIRNHHFYWYRSNELFDDITIANSHNRTIIQKTFTEKNFPEYIQIAYAIISYIDNKKYKGSESKLTTQVKPGQMNLLTKPGQMNPLLKPSQMSSLSKPIHMNLLDKESDSDSDTDTDSEERPGRVNRQKIINVLVDEKSRFAKGHEALDQEKGFISLFRLVMNNDIISYIEVNYLLISPYIKLINDPPSLIPEYNEDLTLSDITMHDNKDKNCHLCLSNLGILILSDCNHTFHLSCLKCVAIIECPTCKASLTNTLLKQGITEKQIKSIIEKEERIQQLVEHSNKIPFDELEKMDDSKILAVCLETLRLNNGNVSKYHDIILEQNTHASSLFLQISNINSQIEPGFFFYNYDSATEFLMQQLDLENDSIVQWLPLSQVTDKDFMVLAQSILAKTRLPDEYLIIIIIDNFYSSYIINKNKHNAITAPRMSQKDILRTISTCVWSNLFPDPKAYNRELVWAQNAMDKLKKQRDNRNKKRNRKIRNKLNKVAEASPD</sequence>
<evidence type="ECO:0000256" key="2">
    <source>
        <dbReference type="SAM" id="MobiDB-lite"/>
    </source>
</evidence>
<keyword evidence="1" id="KW-0862">Zinc</keyword>
<feature type="region of interest" description="Disordered" evidence="2">
    <location>
        <begin position="129"/>
        <end position="149"/>
    </location>
</feature>
<keyword evidence="1" id="KW-0479">Metal-binding</keyword>
<dbReference type="GO" id="GO:0008270">
    <property type="term" value="F:zinc ion binding"/>
    <property type="evidence" value="ECO:0007669"/>
    <property type="project" value="UniProtKB-KW"/>
</dbReference>
<dbReference type="PROSITE" id="PS50089">
    <property type="entry name" value="ZF_RING_2"/>
    <property type="match status" value="1"/>
</dbReference>
<gene>
    <name evidence="4" type="ORF">Barrevirus1_55</name>
</gene>
<dbReference type="InterPro" id="IPR001841">
    <property type="entry name" value="Znf_RING"/>
</dbReference>
<evidence type="ECO:0000256" key="1">
    <source>
        <dbReference type="PROSITE-ProRule" id="PRU00175"/>
    </source>
</evidence>
<dbReference type="SUPFAM" id="SSF57850">
    <property type="entry name" value="RING/U-box"/>
    <property type="match status" value="1"/>
</dbReference>
<feature type="compositionally biased region" description="Basic residues" evidence="2">
    <location>
        <begin position="499"/>
        <end position="511"/>
    </location>
</feature>
<proteinExistence type="predicted"/>
<dbReference type="SMART" id="SM00184">
    <property type="entry name" value="RING"/>
    <property type="match status" value="1"/>
</dbReference>
<dbReference type="EMBL" id="MK071998">
    <property type="protein sequence ID" value="AYV76833.1"/>
    <property type="molecule type" value="Genomic_DNA"/>
</dbReference>
<organism evidence="4">
    <name type="scientific">Barrevirus sp</name>
    <dbReference type="NCBI Taxonomy" id="2487763"/>
    <lineage>
        <taxon>Viruses</taxon>
        <taxon>Varidnaviria</taxon>
        <taxon>Bamfordvirae</taxon>
        <taxon>Nucleocytoviricota</taxon>
        <taxon>Megaviricetes</taxon>
        <taxon>Imitervirales</taxon>
        <taxon>Mimiviridae</taxon>
        <taxon>Klosneuvirinae</taxon>
    </lineage>
</organism>
<name>A0A3G4ZT92_9VIRU</name>
<feature type="region of interest" description="Disordered" evidence="2">
    <location>
        <begin position="493"/>
        <end position="520"/>
    </location>
</feature>
<dbReference type="Gene3D" id="3.30.40.10">
    <property type="entry name" value="Zinc/RING finger domain, C3HC4 (zinc finger)"/>
    <property type="match status" value="1"/>
</dbReference>
<accession>A0A3G4ZT92</accession>
<evidence type="ECO:0000313" key="4">
    <source>
        <dbReference type="EMBL" id="AYV76833.1"/>
    </source>
</evidence>
<reference evidence="4" key="1">
    <citation type="submission" date="2018-10" db="EMBL/GenBank/DDBJ databases">
        <title>Hidden diversity of soil giant viruses.</title>
        <authorList>
            <person name="Schulz F."/>
            <person name="Alteio L."/>
            <person name="Goudeau D."/>
            <person name="Ryan E.M."/>
            <person name="Malmstrom R.R."/>
            <person name="Blanchard J."/>
            <person name="Woyke T."/>
        </authorList>
    </citation>
    <scope>NUCLEOTIDE SEQUENCE</scope>
    <source>
        <strain evidence="4">BAV1</strain>
    </source>
</reference>
<keyword evidence="1" id="KW-0863">Zinc-finger</keyword>